<feature type="domain" description="PKD" evidence="1">
    <location>
        <begin position="2146"/>
        <end position="2175"/>
    </location>
</feature>
<dbReference type="Gene3D" id="2.60.40.10">
    <property type="entry name" value="Immunoglobulins"/>
    <property type="match status" value="2"/>
</dbReference>
<evidence type="ECO:0000313" key="3">
    <source>
        <dbReference type="EMBL" id="GAO42579.1"/>
    </source>
</evidence>
<evidence type="ECO:0008006" key="5">
    <source>
        <dbReference type="Google" id="ProtNLM"/>
    </source>
</evidence>
<dbReference type="Pfam" id="PF18911">
    <property type="entry name" value="PKD_4"/>
    <property type="match status" value="1"/>
</dbReference>
<dbReference type="InterPro" id="IPR011050">
    <property type="entry name" value="Pectin_lyase_fold/virulence"/>
</dbReference>
<dbReference type="SMART" id="SM00710">
    <property type="entry name" value="PbH1"/>
    <property type="match status" value="12"/>
</dbReference>
<dbReference type="InterPro" id="IPR003961">
    <property type="entry name" value="FN3_dom"/>
</dbReference>
<dbReference type="EMBL" id="BBWV01000001">
    <property type="protein sequence ID" value="GAO42579.1"/>
    <property type="molecule type" value="Genomic_DNA"/>
</dbReference>
<dbReference type="InterPro" id="IPR035986">
    <property type="entry name" value="PKD_dom_sf"/>
</dbReference>
<dbReference type="InterPro" id="IPR013783">
    <property type="entry name" value="Ig-like_fold"/>
</dbReference>
<name>A0A0E9MYB1_9BACT</name>
<dbReference type="SMART" id="SM00060">
    <property type="entry name" value="FN3"/>
    <property type="match status" value="1"/>
</dbReference>
<accession>A0A0E9MYB1</accession>
<dbReference type="InterPro" id="IPR006626">
    <property type="entry name" value="PbH1"/>
</dbReference>
<dbReference type="InterPro" id="IPR035234">
    <property type="entry name" value="IgGFc-bd_N"/>
</dbReference>
<dbReference type="SUPFAM" id="SSF49265">
    <property type="entry name" value="Fibronectin type III"/>
    <property type="match status" value="1"/>
</dbReference>
<dbReference type="InterPro" id="IPR022409">
    <property type="entry name" value="PKD/Chitinase_dom"/>
</dbReference>
<dbReference type="InterPro" id="IPR000601">
    <property type="entry name" value="PKD_dom"/>
</dbReference>
<keyword evidence="4" id="KW-1185">Reference proteome</keyword>
<protein>
    <recommendedName>
        <fullName evidence="5">Right handed beta helix domain-containing protein</fullName>
    </recommendedName>
</protein>
<organism evidence="3 4">
    <name type="scientific">Flavihumibacter petaseus NBRC 106054</name>
    <dbReference type="NCBI Taxonomy" id="1220578"/>
    <lineage>
        <taxon>Bacteria</taxon>
        <taxon>Pseudomonadati</taxon>
        <taxon>Bacteroidota</taxon>
        <taxon>Chitinophagia</taxon>
        <taxon>Chitinophagales</taxon>
        <taxon>Chitinophagaceae</taxon>
        <taxon>Flavihumibacter</taxon>
    </lineage>
</organism>
<dbReference type="InterPro" id="IPR036116">
    <property type="entry name" value="FN3_sf"/>
</dbReference>
<gene>
    <name evidence="3" type="ORF">FPE01S_01_15940</name>
</gene>
<dbReference type="SUPFAM" id="SSF49299">
    <property type="entry name" value="PKD domain"/>
    <property type="match status" value="1"/>
</dbReference>
<dbReference type="CDD" id="cd00146">
    <property type="entry name" value="PKD"/>
    <property type="match status" value="1"/>
</dbReference>
<dbReference type="CDD" id="cd00063">
    <property type="entry name" value="FN3"/>
    <property type="match status" value="1"/>
</dbReference>
<evidence type="ECO:0000259" key="1">
    <source>
        <dbReference type="PROSITE" id="PS50093"/>
    </source>
</evidence>
<dbReference type="Pfam" id="PF13229">
    <property type="entry name" value="Beta_helix"/>
    <property type="match status" value="1"/>
</dbReference>
<proteinExistence type="predicted"/>
<dbReference type="Pfam" id="PF13585">
    <property type="entry name" value="CHU_C"/>
    <property type="match status" value="1"/>
</dbReference>
<dbReference type="InterPro" id="IPR012334">
    <property type="entry name" value="Pectin_lyas_fold"/>
</dbReference>
<dbReference type="InterPro" id="IPR044023">
    <property type="entry name" value="Ig_7"/>
</dbReference>
<dbReference type="SUPFAM" id="SSF51126">
    <property type="entry name" value="Pectin lyase-like"/>
    <property type="match status" value="2"/>
</dbReference>
<dbReference type="Pfam" id="PF17517">
    <property type="entry name" value="IgGFc_binding"/>
    <property type="match status" value="1"/>
</dbReference>
<dbReference type="InterPro" id="IPR039448">
    <property type="entry name" value="Beta_helix"/>
</dbReference>
<comment type="caution">
    <text evidence="3">The sequence shown here is derived from an EMBL/GenBank/DDBJ whole genome shotgun (WGS) entry which is preliminary data.</text>
</comment>
<sequence>MVNAVATAQTDYKIGSGTGSNGAYDYPCPLPDLNGSRAQYLIRASEMTAAGMTAGGITALKLNITGQNGAGQLDNIRFQIGHTGINAINTTQWATFTGTPVEIPAANYTLADGINTFTLPSMFLWDGVSNIMIEMCSGTDMPWQTSENPSVEWTTGLPFNAQHTATVGSWFGGNGCGLNDAFNSGNARTRPNFTLTWQTVPACSGQPVPGTVVSDKTSTCGSEVFHLTLSGNAVATGLSYQWQISADNTTWNNIPDATNPAYAGSQLSGNYYRVAVTCANGGQSANSAAVHITATPTVSGTFSIDNSVPASGSGTFKTFNEAYDFIKCGIGGPVIFNVKNTGVDYNEQLIMKDIPGASATNTVTFNGNGATISWQASDESRSIIKLDGADYVTIDSLVIKSLGSDEWADYGYGVVLNNDADFNTIKRCHINVFSIGTNGNFLGIAITPQESWISSGITNCDNNTFDHNTITGGYYGIAIAGDDNVPVANNKITNNKIIDFYYQGIYATGTYNTLVEHNDISRPMRTASSYTVSGIIFEQVNVGAKVIGNRVHNLYDSHTTNTDRSNGIIFSNADAAEGAENLIANNIIYNIYGLGEQYGIVVSGTSYTQVYHNTISFDETSSVSSKPTYALYGGWSEAFLDVKNNIYSIHKGGTGEKFAEYFSTPLQAGSVNYNNFFLADHGTISAGYYNAKAYQTLAEWKKIIDNANDTSSLDIDPGFKDPANGNFEPNSALLADKGLPVASVTADINNIARSTTKPDIGAYEYTLPGCLTSFTAGDAYSSVGLVTCPGKKTTLNLKNNDVGMGMTYIWESAPSSTGPWTAISTALQAAPFNYVLGDQPLYYRAAVSCNGGTAVYSTAIQINVGGAFPAGTYTIDKTQPSDPSGTKNFNSFSEAVAALNCGVAGPVIFNVKENTYEEQIRIGDIRGTSAANTVTFQSESGNATGTILTFNGTDVTKNYTLRLDSASHFIFRNLTLAATSDNAGRVLEILSMSKGDSIVNNIITAPEVTGYYDTYNNPMQSAGIIMNAKLTGGDHVISGNTITGGVKGVHLEGRAQATPSTNNEISSNIFSKQILHSIYAANAAGIKVRNNTIDFNATQMVWGNGASAGIYITASDSSIAVDGNTVTIGNWAGGNTAAISVNNSDAPVHKRASFKNNTITANDVANSSPVAGMDFAGVRNFDVFNNTVVVGSASSGSYSGEATNALASNNAFGTHYYNNSLVSYATVAEAYNATAYFDHQYYQDGGEAEAYNNIISNAGGGPAVFHNYSPAFVRSDYNLFHTSGATLIKVGPPNYMLEKDFTSLDTWIKAFSIDLNSIVYEPAFVSASDLHPDASKAASWAMQGRGVQIAGNDKDKEGNDRAVTLTTGVPDLGAFEFQPTVAPPVLTGIPATPAAGTTQHFLMGSDTVASIIWAPGAPVPSALTLRRYSGVLPDGLSAADKSMYYYVAAQPGTNGNFNFHIRQHYVGSWMRNLSPESTVKLGRTDAAQVWTASGTAVIDSLANVMIDSSLSFLDKFTGMTDGKFPDKPVFTTTADSSNKGTRFWAPYALNTSFFQGNDQEMLFRIAADQSSTVTVKVNGTSYSKTYSVAAGTVLKTDPLPKVGAHDARITDEGKYVTGVSIESDRPVAITAVTTGFQDTYAMLLPTGTYGYEYAALGYRQKSSYNPAIFKTSATVNVIADHDNTVVEITPSVDTKGGQKAGVPFQVTLQRGEVYQVLGADKGQSIVDGYDRYYFGTDLTGTTVKAIANPAGECYPVAVFSGSASTGFDCKENELEGTADEFFIQQNLPAPAWGKHYLTAGNTTSDGTEPVYYVYRIQVNNAQTIVKRNGTVMTGLDNKVYEFTSNQPEYIEADQPVQVAQFGAAMMSCGNEAWFGKGRFNSVVYLTPLGHGIKDAKYLRETEQYPQTETYNDLQVLIPDAGLASLKVNGQNDFTVTAHPGMPGYSIAMKRWPMNEELMHVSSDTTFYAISNTIIAPGIGTRFNLGMTIPRIEVKDPAVRNTLNIATEQNAYTCDSTPFRATIMLPVAAKSIIWALSQVTGAQPAGDIIENNPTPVDTVEVDFTDYYVYRISQDIRIDGTGVFQIPVTITYGGSGLGCDKSITDSFAVEVIEAPVVNYTTNYNHCVNGTATFEASGSAQRGAIVDRWNWNFGDNTTSDIQRPTKKWNTAGNYLVALEGIANDGCVGYHNETVTVNPLPVVAVKKDTVRICKDDVVTFEISNPDANTTYEWFTAATGGSPIFTGTTFTSGALNGDSAFYIGATANGCGPDQRLKVVAAIKITPEAPVVTVDSVTTNMIRFEWNAVANATGYEMSTDGGSTWSAPSSGSNGTYHMITNLRPSTTITIQVRATGGCEFEVSSPVSATTLTDNVFIPNSFVPGGISPTFRVYANNVKEMKMMVFNQWGQKVFETSSMGSGWDGRFNGKDQPSGVYVYVCRIILNTGEEINKKGSVNLIR</sequence>
<dbReference type="Proteomes" id="UP000033121">
    <property type="component" value="Unassembled WGS sequence"/>
</dbReference>
<dbReference type="PROSITE" id="PS50093">
    <property type="entry name" value="PKD"/>
    <property type="match status" value="1"/>
</dbReference>
<dbReference type="Gene3D" id="2.60.40.2700">
    <property type="match status" value="1"/>
</dbReference>
<evidence type="ECO:0000259" key="2">
    <source>
        <dbReference type="PROSITE" id="PS50853"/>
    </source>
</evidence>
<dbReference type="Gene3D" id="2.160.20.10">
    <property type="entry name" value="Single-stranded right-handed beta-helix, Pectin lyase-like"/>
    <property type="match status" value="2"/>
</dbReference>
<evidence type="ECO:0000313" key="4">
    <source>
        <dbReference type="Proteomes" id="UP000033121"/>
    </source>
</evidence>
<feature type="domain" description="Fibronectin type-III" evidence="2">
    <location>
        <begin position="2280"/>
        <end position="2367"/>
    </location>
</feature>
<dbReference type="PROSITE" id="PS50853">
    <property type="entry name" value="FN3"/>
    <property type="match status" value="1"/>
</dbReference>
<dbReference type="Pfam" id="PF19081">
    <property type="entry name" value="Ig_7"/>
    <property type="match status" value="1"/>
</dbReference>
<reference evidence="3 4" key="1">
    <citation type="submission" date="2015-04" db="EMBL/GenBank/DDBJ databases">
        <title>Whole genome shotgun sequence of Flavihumibacter petaseus NBRC 106054.</title>
        <authorList>
            <person name="Miyazawa S."/>
            <person name="Hosoyama A."/>
            <person name="Hashimoto M."/>
            <person name="Noguchi M."/>
            <person name="Tsuchikane K."/>
            <person name="Ohji S."/>
            <person name="Yamazoe A."/>
            <person name="Ichikawa N."/>
            <person name="Kimura A."/>
            <person name="Fujita N."/>
        </authorList>
    </citation>
    <scope>NUCLEOTIDE SEQUENCE [LARGE SCALE GENOMIC DNA]</scope>
    <source>
        <strain evidence="3 4">NBRC 106054</strain>
    </source>
</reference>
<dbReference type="STRING" id="1220578.FPE01S_01_15940"/>
<dbReference type="SMART" id="SM00089">
    <property type="entry name" value="PKD"/>
    <property type="match status" value="1"/>
</dbReference>